<accession>A0A3S4ID55</accession>
<feature type="domain" description="Helicase C-terminal" evidence="1">
    <location>
        <begin position="1"/>
        <end position="201"/>
    </location>
</feature>
<dbReference type="Proteomes" id="UP000269208">
    <property type="component" value="Chromosome"/>
</dbReference>
<dbReference type="GO" id="GO:0009035">
    <property type="term" value="F:type I site-specific deoxyribonuclease activity"/>
    <property type="evidence" value="ECO:0007669"/>
    <property type="project" value="UniProtKB-EC"/>
</dbReference>
<name>A0A3S4ID55_SALET</name>
<keyword evidence="2" id="KW-0378">Hydrolase</keyword>
<dbReference type="PANTHER" id="PTHR47396">
    <property type="entry name" value="TYPE I RESTRICTION ENZYME ECOKI R PROTEIN"/>
    <property type="match status" value="1"/>
</dbReference>
<dbReference type="GO" id="GO:0003677">
    <property type="term" value="F:DNA binding"/>
    <property type="evidence" value="ECO:0007669"/>
    <property type="project" value="InterPro"/>
</dbReference>
<dbReference type="InterPro" id="IPR013670">
    <property type="entry name" value="EcoEI_R_C_dom"/>
</dbReference>
<evidence type="ECO:0000313" key="2">
    <source>
        <dbReference type="EMBL" id="VEB50907.1"/>
    </source>
</evidence>
<dbReference type="Pfam" id="PF08463">
    <property type="entry name" value="EcoEI_R_C"/>
    <property type="match status" value="1"/>
</dbReference>
<dbReference type="AlphaFoldDB" id="A0A3S4ID55"/>
<gene>
    <name evidence="2" type="primary">hsdR_4</name>
    <name evidence="2" type="ORF">NCTC6754_00596</name>
</gene>
<dbReference type="GO" id="GO:0005829">
    <property type="term" value="C:cytosol"/>
    <property type="evidence" value="ECO:0007669"/>
    <property type="project" value="TreeGrafter"/>
</dbReference>
<dbReference type="InterPro" id="IPR001650">
    <property type="entry name" value="Helicase_C-like"/>
</dbReference>
<dbReference type="CDD" id="cd18799">
    <property type="entry name" value="SF2_C_EcoAI-like"/>
    <property type="match status" value="1"/>
</dbReference>
<dbReference type="InterPro" id="IPR050742">
    <property type="entry name" value="Helicase_Restrict-Modif_Enz"/>
</dbReference>
<sequence length="443" mass="50217">MFCVTNAHADMVVDELRSAFKKKYPQLEHDAIIKITGDADKDAKKVQSMIVRFNKERLPNIVVTVDLLTTGVDIPSICNIVFLRKVKSRILYEQMKGRATRLCPSVGKTSFKIFGLRGYLQLAGKRRYHAPGGCASAGGAAKRWSTKLPTQKPTKTIEADGRSFAEHSHEQLVAKLQRIIGLAIYNRDRSEAVDKQVRRLDELCLDAAGVNFGGLASRLREKGPHWSAEIFNKLPGFIARLERLKTDINALREAPIFLDIDDEVVSVKSLYGDYDTPQDFLEAFDALVQHAPNAQPALQAVINRPRDLTRKGLVELQEWFDRQHFEESSLRSAWKATRNEDIAARLIGHIRRAAVGDALKPFDERVDHALARIKAENDWSDEQINWLDRLAQALKEKVVLDDDVFKTGNFHRRGGKPMLQRTFDDNLDSVLDKFSDYIWDELA</sequence>
<proteinExistence type="predicted"/>
<evidence type="ECO:0000313" key="3">
    <source>
        <dbReference type="Proteomes" id="UP000269208"/>
    </source>
</evidence>
<reference evidence="2 3" key="1">
    <citation type="submission" date="2018-12" db="EMBL/GenBank/DDBJ databases">
        <authorList>
            <consortium name="Pathogen Informatics"/>
        </authorList>
    </citation>
    <scope>NUCLEOTIDE SEQUENCE [LARGE SCALE GENOMIC DNA]</scope>
    <source>
        <strain evidence="2 3">NCTC6754</strain>
    </source>
</reference>
<organism evidence="2 3">
    <name type="scientific">Salmonella enterica I</name>
    <dbReference type="NCBI Taxonomy" id="59201"/>
    <lineage>
        <taxon>Bacteria</taxon>
        <taxon>Pseudomonadati</taxon>
        <taxon>Pseudomonadota</taxon>
        <taxon>Gammaproteobacteria</taxon>
        <taxon>Enterobacterales</taxon>
        <taxon>Enterobacteriaceae</taxon>
        <taxon>Salmonella</taxon>
    </lineage>
</organism>
<dbReference type="EMBL" id="LR134190">
    <property type="protein sequence ID" value="VEB50907.1"/>
    <property type="molecule type" value="Genomic_DNA"/>
</dbReference>
<dbReference type="Pfam" id="PF00271">
    <property type="entry name" value="Helicase_C"/>
    <property type="match status" value="1"/>
</dbReference>
<dbReference type="PROSITE" id="PS51194">
    <property type="entry name" value="HELICASE_CTER"/>
    <property type="match status" value="1"/>
</dbReference>
<dbReference type="REBASE" id="287953">
    <property type="entry name" value="Sen6754IIP"/>
</dbReference>
<evidence type="ECO:0000259" key="1">
    <source>
        <dbReference type="PROSITE" id="PS51194"/>
    </source>
</evidence>
<dbReference type="SUPFAM" id="SSF52540">
    <property type="entry name" value="P-loop containing nucleoside triphosphate hydrolases"/>
    <property type="match status" value="1"/>
</dbReference>
<dbReference type="GO" id="GO:0006304">
    <property type="term" value="P:DNA modification"/>
    <property type="evidence" value="ECO:0007669"/>
    <property type="project" value="InterPro"/>
</dbReference>
<protein>
    <submittedName>
        <fullName evidence="2">Type I restriction enzyme EcoKI subunit R</fullName>
        <ecNumber evidence="2">3.1.21.3</ecNumber>
    </submittedName>
</protein>
<dbReference type="PANTHER" id="PTHR47396:SF1">
    <property type="entry name" value="ATP-DEPENDENT HELICASE IRC3-RELATED"/>
    <property type="match status" value="1"/>
</dbReference>
<dbReference type="SMART" id="SM00490">
    <property type="entry name" value="HELICc"/>
    <property type="match status" value="1"/>
</dbReference>
<dbReference type="EC" id="3.1.21.3" evidence="2"/>
<dbReference type="InterPro" id="IPR027417">
    <property type="entry name" value="P-loop_NTPase"/>
</dbReference>
<dbReference type="Gene3D" id="3.40.50.300">
    <property type="entry name" value="P-loop containing nucleotide triphosphate hydrolases"/>
    <property type="match status" value="1"/>
</dbReference>